<proteinExistence type="predicted"/>
<evidence type="ECO:0008006" key="3">
    <source>
        <dbReference type="Google" id="ProtNLM"/>
    </source>
</evidence>
<evidence type="ECO:0000313" key="2">
    <source>
        <dbReference type="Proteomes" id="UP000703269"/>
    </source>
</evidence>
<name>A0A9P3GD40_9APHY</name>
<accession>A0A9P3GD40</accession>
<dbReference type="AlphaFoldDB" id="A0A9P3GD40"/>
<dbReference type="OrthoDB" id="3070244at2759"/>
<sequence>MLGGFEEILHEIMAYLEPGPPGLLLSGAADEYRARCHTLGQCACVSRLWHQVSLWHLFRHPVITLRDPAYSPNARTIQDFLMFIRQPSLPRQAFRSLILRNDNYQLAAAFQAGGMEGAFSVNFSATMQDIADVVNTLEAMTTLKLCYFTLPDVSQVLVPEIAPAFDRITHFTYAGRREVGTGVSMTYVELCTLLSCFRSLEELVLDDIDMSADANGGALPVLAGLRKLIIHRSNDVSALAADLLTQVNNGDLLHLHHFELSMINPENQLVCQQLITALAPQLTILVLGHDHAYSVADYLATLSFPLDFQHCPLLTDLRIVLDLSDRVPELPEEDPRPSEAFEHLAVMLASAAAPADTVRTLTIEYGEAPATVARGDEANVELEPDAASLQRIDSCLVRRFAALRAVRFVPLREYEFETFPEVDRRVVRESFRGLDLKGLLKF</sequence>
<gene>
    <name evidence="1" type="ORF">PsYK624_087210</name>
</gene>
<protein>
    <recommendedName>
        <fullName evidence="3">F-box domain-containing protein</fullName>
    </recommendedName>
</protein>
<keyword evidence="2" id="KW-1185">Reference proteome</keyword>
<dbReference type="Gene3D" id="3.80.10.10">
    <property type="entry name" value="Ribonuclease Inhibitor"/>
    <property type="match status" value="1"/>
</dbReference>
<dbReference type="Proteomes" id="UP000703269">
    <property type="component" value="Unassembled WGS sequence"/>
</dbReference>
<reference evidence="1 2" key="1">
    <citation type="submission" date="2021-08" db="EMBL/GenBank/DDBJ databases">
        <title>Draft Genome Sequence of Phanerochaete sordida strain YK-624.</title>
        <authorList>
            <person name="Mori T."/>
            <person name="Dohra H."/>
            <person name="Suzuki T."/>
            <person name="Kawagishi H."/>
            <person name="Hirai H."/>
        </authorList>
    </citation>
    <scope>NUCLEOTIDE SEQUENCE [LARGE SCALE GENOMIC DNA]</scope>
    <source>
        <strain evidence="1 2">YK-624</strain>
    </source>
</reference>
<dbReference type="EMBL" id="BPQB01000027">
    <property type="protein sequence ID" value="GJE92566.1"/>
    <property type="molecule type" value="Genomic_DNA"/>
</dbReference>
<evidence type="ECO:0000313" key="1">
    <source>
        <dbReference type="EMBL" id="GJE92566.1"/>
    </source>
</evidence>
<dbReference type="InterPro" id="IPR032675">
    <property type="entry name" value="LRR_dom_sf"/>
</dbReference>
<comment type="caution">
    <text evidence="1">The sequence shown here is derived from an EMBL/GenBank/DDBJ whole genome shotgun (WGS) entry which is preliminary data.</text>
</comment>
<organism evidence="1 2">
    <name type="scientific">Phanerochaete sordida</name>
    <dbReference type="NCBI Taxonomy" id="48140"/>
    <lineage>
        <taxon>Eukaryota</taxon>
        <taxon>Fungi</taxon>
        <taxon>Dikarya</taxon>
        <taxon>Basidiomycota</taxon>
        <taxon>Agaricomycotina</taxon>
        <taxon>Agaricomycetes</taxon>
        <taxon>Polyporales</taxon>
        <taxon>Phanerochaetaceae</taxon>
        <taxon>Phanerochaete</taxon>
    </lineage>
</organism>